<dbReference type="AlphaFoldDB" id="A0A0C9T5X4"/>
<reference evidence="2" key="2">
    <citation type="submission" date="2015-01" db="EMBL/GenBank/DDBJ databases">
        <title>Evolutionary Origins and Diversification of the Mycorrhizal Mutualists.</title>
        <authorList>
            <consortium name="DOE Joint Genome Institute"/>
            <consortium name="Mycorrhizal Genomics Consortium"/>
            <person name="Kohler A."/>
            <person name="Kuo A."/>
            <person name="Nagy L.G."/>
            <person name="Floudas D."/>
            <person name="Copeland A."/>
            <person name="Barry K.W."/>
            <person name="Cichocki N."/>
            <person name="Veneault-Fourrey C."/>
            <person name="LaButti K."/>
            <person name="Lindquist E.A."/>
            <person name="Lipzen A."/>
            <person name="Lundell T."/>
            <person name="Morin E."/>
            <person name="Murat C."/>
            <person name="Riley R."/>
            <person name="Ohm R."/>
            <person name="Sun H."/>
            <person name="Tunlid A."/>
            <person name="Henrissat B."/>
            <person name="Grigoriev I.V."/>
            <person name="Hibbett D.S."/>
            <person name="Martin F."/>
        </authorList>
    </citation>
    <scope>NUCLEOTIDE SEQUENCE [LARGE SCALE GENOMIC DNA]</scope>
    <source>
        <strain evidence="2">ATCC 200175</strain>
    </source>
</reference>
<sequence length="146" mass="16356">MGRPKLYKTPEERVLAARSYRSKYYESHRDVINTNITIKRRAKRVQKIPRKEPPSLIGGPGMRGVLARRAGRPRTIAKVTPATGPSLDTHLENEGSRIADSISQIEGSLKEITGALLVNWQSHFSRTTFAAAVTLISTARFQPRNY</sequence>
<protein>
    <submittedName>
        <fullName evidence="1">Unplaced genomic scaffold PAXINscaffold_899, whole genome shotgun sequence</fullName>
    </submittedName>
</protein>
<evidence type="ECO:0000313" key="2">
    <source>
        <dbReference type="Proteomes" id="UP000053647"/>
    </source>
</evidence>
<dbReference type="HOGENOM" id="CLU_1778071_0_0_1"/>
<evidence type="ECO:0000313" key="1">
    <source>
        <dbReference type="EMBL" id="KIJ06658.1"/>
    </source>
</evidence>
<name>A0A0C9T5X4_PAXIN</name>
<dbReference type="OrthoDB" id="2633808at2759"/>
<dbReference type="Proteomes" id="UP000053647">
    <property type="component" value="Unassembled WGS sequence"/>
</dbReference>
<reference evidence="1 2" key="1">
    <citation type="submission" date="2014-06" db="EMBL/GenBank/DDBJ databases">
        <authorList>
            <consortium name="DOE Joint Genome Institute"/>
            <person name="Kuo A."/>
            <person name="Kohler A."/>
            <person name="Nagy L.G."/>
            <person name="Floudas D."/>
            <person name="Copeland A."/>
            <person name="Barry K.W."/>
            <person name="Cichocki N."/>
            <person name="Veneault-Fourrey C."/>
            <person name="LaButti K."/>
            <person name="Lindquist E.A."/>
            <person name="Lipzen A."/>
            <person name="Lundell T."/>
            <person name="Morin E."/>
            <person name="Murat C."/>
            <person name="Sun H."/>
            <person name="Tunlid A."/>
            <person name="Henrissat B."/>
            <person name="Grigoriev I.V."/>
            <person name="Hibbett D.S."/>
            <person name="Martin F."/>
            <person name="Nordberg H.P."/>
            <person name="Cantor M.N."/>
            <person name="Hua S.X."/>
        </authorList>
    </citation>
    <scope>NUCLEOTIDE SEQUENCE [LARGE SCALE GENOMIC DNA]</scope>
    <source>
        <strain evidence="1 2">ATCC 200175</strain>
    </source>
</reference>
<organism evidence="1 2">
    <name type="scientific">Paxillus involutus ATCC 200175</name>
    <dbReference type="NCBI Taxonomy" id="664439"/>
    <lineage>
        <taxon>Eukaryota</taxon>
        <taxon>Fungi</taxon>
        <taxon>Dikarya</taxon>
        <taxon>Basidiomycota</taxon>
        <taxon>Agaricomycotina</taxon>
        <taxon>Agaricomycetes</taxon>
        <taxon>Agaricomycetidae</taxon>
        <taxon>Boletales</taxon>
        <taxon>Paxilineae</taxon>
        <taxon>Paxillaceae</taxon>
        <taxon>Paxillus</taxon>
    </lineage>
</organism>
<gene>
    <name evidence="1" type="ORF">PAXINDRAFT_20147</name>
</gene>
<keyword evidence="2" id="KW-1185">Reference proteome</keyword>
<proteinExistence type="predicted"/>
<dbReference type="EMBL" id="KN820221">
    <property type="protein sequence ID" value="KIJ06658.1"/>
    <property type="molecule type" value="Genomic_DNA"/>
</dbReference>
<accession>A0A0C9T5X4</accession>